<feature type="non-terminal residue" evidence="1">
    <location>
        <position position="1"/>
    </location>
</feature>
<comment type="caution">
    <text evidence="1">The sequence shown here is derived from an EMBL/GenBank/DDBJ whole genome shotgun (WGS) entry which is preliminary data.</text>
</comment>
<feature type="non-terminal residue" evidence="1">
    <location>
        <position position="72"/>
    </location>
</feature>
<dbReference type="Proteomes" id="UP000321295">
    <property type="component" value="Unassembled WGS sequence"/>
</dbReference>
<evidence type="ECO:0000313" key="1">
    <source>
        <dbReference type="EMBL" id="TXQ13336.1"/>
    </source>
</evidence>
<reference evidence="1 2" key="1">
    <citation type="submission" date="2019-08" db="EMBL/GenBank/DDBJ databases">
        <title>Whole genome analysis of cultivated E. coli strains isolated from CD patients and healthy donors.</title>
        <authorList>
            <person name="Siniagina M.N."/>
            <person name="Markelova M.I."/>
            <person name="Laikov A.V."/>
            <person name="Boulygina E.A."/>
            <person name="Khusnutdinova D.R."/>
            <person name="Kharchenko A."/>
            <person name="Grigoryeva T.V."/>
        </authorList>
    </citation>
    <scope>NUCLEOTIDE SEQUENCE [LARGE SCALE GENOMIC DNA]</scope>
    <source>
        <strain evidence="1 2">1_45_11</strain>
    </source>
</reference>
<proteinExistence type="predicted"/>
<organism evidence="1 2">
    <name type="scientific">Escherichia coli</name>
    <dbReference type="NCBI Taxonomy" id="562"/>
    <lineage>
        <taxon>Bacteria</taxon>
        <taxon>Pseudomonadati</taxon>
        <taxon>Pseudomonadota</taxon>
        <taxon>Gammaproteobacteria</taxon>
        <taxon>Enterobacterales</taxon>
        <taxon>Enterobacteriaceae</taxon>
        <taxon>Escherichia</taxon>
    </lineage>
</organism>
<name>A0AB74M7F0_ECOLX</name>
<gene>
    <name evidence="1" type="ORF">FV293_30130</name>
</gene>
<sequence length="72" mass="8451">AREFYSGLPFFMGHKKQEGAAMKVILATRNRYLEYGLQALLKGHSVILAREFFLPENRRYIPDFDESWLIIS</sequence>
<protein>
    <recommendedName>
        <fullName evidence="3">LysR family transcriptional regulator</fullName>
    </recommendedName>
</protein>
<evidence type="ECO:0000313" key="2">
    <source>
        <dbReference type="Proteomes" id="UP000321295"/>
    </source>
</evidence>
<evidence type="ECO:0008006" key="3">
    <source>
        <dbReference type="Google" id="ProtNLM"/>
    </source>
</evidence>
<accession>A0AB74M7F0</accession>
<dbReference type="EMBL" id="VRXD01000576">
    <property type="protein sequence ID" value="TXQ13336.1"/>
    <property type="molecule type" value="Genomic_DNA"/>
</dbReference>
<dbReference type="AlphaFoldDB" id="A0AB74M7F0"/>